<organism evidence="2 3">
    <name type="scientific">Chionoecetes opilio</name>
    <name type="common">Atlantic snow crab</name>
    <name type="synonym">Cancer opilio</name>
    <dbReference type="NCBI Taxonomy" id="41210"/>
    <lineage>
        <taxon>Eukaryota</taxon>
        <taxon>Metazoa</taxon>
        <taxon>Ecdysozoa</taxon>
        <taxon>Arthropoda</taxon>
        <taxon>Crustacea</taxon>
        <taxon>Multicrustacea</taxon>
        <taxon>Malacostraca</taxon>
        <taxon>Eumalacostraca</taxon>
        <taxon>Eucarida</taxon>
        <taxon>Decapoda</taxon>
        <taxon>Pleocyemata</taxon>
        <taxon>Brachyura</taxon>
        <taxon>Eubrachyura</taxon>
        <taxon>Majoidea</taxon>
        <taxon>Majidae</taxon>
        <taxon>Chionoecetes</taxon>
    </lineage>
</organism>
<protein>
    <submittedName>
        <fullName evidence="2">Calmodulin-regulated spectrin-associated protein 2</fullName>
    </submittedName>
</protein>
<dbReference type="GO" id="GO:0036449">
    <property type="term" value="C:microtubule minus-end"/>
    <property type="evidence" value="ECO:0007669"/>
    <property type="project" value="TreeGrafter"/>
</dbReference>
<accession>A0A8J4YQG1</accession>
<dbReference type="Pfam" id="PF17095">
    <property type="entry name" value="CAMSAP_CC1"/>
    <property type="match status" value="1"/>
</dbReference>
<feature type="region of interest" description="Disordered" evidence="1">
    <location>
        <begin position="409"/>
        <end position="472"/>
    </location>
</feature>
<dbReference type="InterPro" id="IPR031372">
    <property type="entry name" value="CAMSAP_CC1"/>
</dbReference>
<comment type="caution">
    <text evidence="2">The sequence shown here is derived from an EMBL/GenBank/DDBJ whole genome shotgun (WGS) entry which is preliminary data.</text>
</comment>
<dbReference type="GO" id="GO:0030507">
    <property type="term" value="F:spectrin binding"/>
    <property type="evidence" value="ECO:0007669"/>
    <property type="project" value="InterPro"/>
</dbReference>
<dbReference type="AlphaFoldDB" id="A0A8J4YQG1"/>
<feature type="region of interest" description="Disordered" evidence="1">
    <location>
        <begin position="155"/>
        <end position="232"/>
    </location>
</feature>
<name>A0A8J4YQG1_CHIOP</name>
<sequence>MGDSGSESDVSFDRDKQMVKATSFAELSKLKEQLPPGGINIIYMQSDKSDKDDSSKRSTKSSEKKTTFAALPNQTTWKQQTVQSHSDDNKSASDENMEPQVMASELHNVRLKLEEKRRRIENEKRKMEQAVSKQRQKLGNEAFMQAVVKGVRSRRSEKGVMTQHSHSHLGHFSLHPQGKQTLEGGKGSSTGSSTPTTSDPDAQDTMVDSVDQSLHKHPSSNVITAHQPNPDLSLQDISSDVNNMSRRWLEGEGQGGEEVQTPDLDTMDYDQYHHSLTHGESAMEGARRSSMDPYAAQLRRKSYVGPDPRDRTPVRNPRPDLRRMSLYLEPGAWRSGHDLGYVPPPPPQRRISLGPDSYAPPCRMTDSLTEIQGDIQRLSHQQHQIQGLMHNGMNSPASQAMQQQPPGQFYLHDQQQGSPVRRLWGQQQQQQQQQPADPYASMSPASRRAQWGPASGAGEPSGCTEHSMSPKHSSLHELIMHSLDPLLH</sequence>
<feature type="compositionally biased region" description="Polar residues" evidence="1">
    <location>
        <begin position="219"/>
        <end position="232"/>
    </location>
</feature>
<proteinExistence type="predicted"/>
<dbReference type="EMBL" id="JACEEZ010003698">
    <property type="protein sequence ID" value="KAG0727116.1"/>
    <property type="molecule type" value="Genomic_DNA"/>
</dbReference>
<evidence type="ECO:0000313" key="3">
    <source>
        <dbReference type="Proteomes" id="UP000770661"/>
    </source>
</evidence>
<evidence type="ECO:0000256" key="1">
    <source>
        <dbReference type="SAM" id="MobiDB-lite"/>
    </source>
</evidence>
<keyword evidence="3" id="KW-1185">Reference proteome</keyword>
<feature type="compositionally biased region" description="Basic and acidic residues" evidence="1">
    <location>
        <begin position="47"/>
        <end position="66"/>
    </location>
</feature>
<dbReference type="InterPro" id="IPR032940">
    <property type="entry name" value="CAMSAP"/>
</dbReference>
<reference evidence="2" key="1">
    <citation type="submission" date="2020-07" db="EMBL/GenBank/DDBJ databases">
        <title>The High-quality genome of the commercially important snow crab, Chionoecetes opilio.</title>
        <authorList>
            <person name="Jeong J.-H."/>
            <person name="Ryu S."/>
        </authorList>
    </citation>
    <scope>NUCLEOTIDE SEQUENCE</scope>
    <source>
        <strain evidence="2">MADBK_172401_WGS</strain>
        <tissue evidence="2">Digestive gland</tissue>
    </source>
</reference>
<feature type="compositionally biased region" description="Polar residues" evidence="1">
    <location>
        <begin position="72"/>
        <end position="84"/>
    </location>
</feature>
<dbReference type="Proteomes" id="UP000770661">
    <property type="component" value="Unassembled WGS sequence"/>
</dbReference>
<dbReference type="GO" id="GO:0005516">
    <property type="term" value="F:calmodulin binding"/>
    <property type="evidence" value="ECO:0007669"/>
    <property type="project" value="InterPro"/>
</dbReference>
<dbReference type="OrthoDB" id="2125658at2759"/>
<dbReference type="GO" id="GO:0007026">
    <property type="term" value="P:negative regulation of microtubule depolymerization"/>
    <property type="evidence" value="ECO:0007669"/>
    <property type="project" value="TreeGrafter"/>
</dbReference>
<dbReference type="PANTHER" id="PTHR21595:SF0">
    <property type="entry name" value="PATRONIN"/>
    <property type="match status" value="1"/>
</dbReference>
<dbReference type="GO" id="GO:0031175">
    <property type="term" value="P:neuron projection development"/>
    <property type="evidence" value="ECO:0007669"/>
    <property type="project" value="InterPro"/>
</dbReference>
<dbReference type="PANTHER" id="PTHR21595">
    <property type="entry name" value="PATRONIN"/>
    <property type="match status" value="1"/>
</dbReference>
<gene>
    <name evidence="2" type="primary">CAMSAP2</name>
    <name evidence="2" type="ORF">GWK47_035312</name>
</gene>
<evidence type="ECO:0000313" key="2">
    <source>
        <dbReference type="EMBL" id="KAG0727116.1"/>
    </source>
</evidence>
<feature type="region of interest" description="Disordered" evidence="1">
    <location>
        <begin position="27"/>
        <end position="110"/>
    </location>
</feature>
<feature type="compositionally biased region" description="Low complexity" evidence="1">
    <location>
        <begin position="189"/>
        <end position="198"/>
    </location>
</feature>
<dbReference type="GO" id="GO:0031122">
    <property type="term" value="P:cytoplasmic microtubule organization"/>
    <property type="evidence" value="ECO:0007669"/>
    <property type="project" value="TreeGrafter"/>
</dbReference>
<dbReference type="GO" id="GO:0051011">
    <property type="term" value="F:microtubule minus-end binding"/>
    <property type="evidence" value="ECO:0007669"/>
    <property type="project" value="TreeGrafter"/>
</dbReference>